<evidence type="ECO:0000313" key="4">
    <source>
        <dbReference type="Proteomes" id="UP000006038"/>
    </source>
</evidence>
<accession>J3M6T9</accession>
<dbReference type="Gramene" id="OB05G23130.1">
    <property type="protein sequence ID" value="OB05G23130.1"/>
    <property type="gene ID" value="OB05G23130"/>
</dbReference>
<feature type="compositionally biased region" description="Basic and acidic residues" evidence="1">
    <location>
        <begin position="46"/>
        <end position="55"/>
    </location>
</feature>
<evidence type="ECO:0000256" key="1">
    <source>
        <dbReference type="SAM" id="MobiDB-lite"/>
    </source>
</evidence>
<keyword evidence="4" id="KW-1185">Reference proteome</keyword>
<protein>
    <submittedName>
        <fullName evidence="3">Uncharacterized protein</fullName>
    </submittedName>
</protein>
<feature type="transmembrane region" description="Helical" evidence="2">
    <location>
        <begin position="20"/>
        <end position="39"/>
    </location>
</feature>
<name>J3M6T9_ORYBR</name>
<proteinExistence type="predicted"/>
<dbReference type="HOGENOM" id="CLU_2658484_0_0_1"/>
<keyword evidence="2" id="KW-1133">Transmembrane helix</keyword>
<feature type="region of interest" description="Disordered" evidence="1">
    <location>
        <begin position="46"/>
        <end position="76"/>
    </location>
</feature>
<organism evidence="3">
    <name type="scientific">Oryza brachyantha</name>
    <name type="common">malo sina</name>
    <dbReference type="NCBI Taxonomy" id="4533"/>
    <lineage>
        <taxon>Eukaryota</taxon>
        <taxon>Viridiplantae</taxon>
        <taxon>Streptophyta</taxon>
        <taxon>Embryophyta</taxon>
        <taxon>Tracheophyta</taxon>
        <taxon>Spermatophyta</taxon>
        <taxon>Magnoliopsida</taxon>
        <taxon>Liliopsida</taxon>
        <taxon>Poales</taxon>
        <taxon>Poaceae</taxon>
        <taxon>BOP clade</taxon>
        <taxon>Oryzoideae</taxon>
        <taxon>Oryzeae</taxon>
        <taxon>Oryzinae</taxon>
        <taxon>Oryza</taxon>
    </lineage>
</organism>
<dbReference type="Proteomes" id="UP000006038">
    <property type="component" value="Chromosome 5"/>
</dbReference>
<feature type="compositionally biased region" description="Basic residues" evidence="1">
    <location>
        <begin position="67"/>
        <end position="76"/>
    </location>
</feature>
<evidence type="ECO:0000256" key="2">
    <source>
        <dbReference type="SAM" id="Phobius"/>
    </source>
</evidence>
<sequence>MGQHTDGTVRFTAASTRSATVTAVGIILYSYLLLYRCGIEKKRSLEHKNGRDKSTIRGGGDADWLAHRHPSRKPHL</sequence>
<reference evidence="3" key="1">
    <citation type="journal article" date="2013" name="Nat. Commun.">
        <title>Whole-genome sequencing of Oryza brachyantha reveals mechanisms underlying Oryza genome evolution.</title>
        <authorList>
            <person name="Chen J."/>
            <person name="Huang Q."/>
            <person name="Gao D."/>
            <person name="Wang J."/>
            <person name="Lang Y."/>
            <person name="Liu T."/>
            <person name="Li B."/>
            <person name="Bai Z."/>
            <person name="Luis Goicoechea J."/>
            <person name="Liang C."/>
            <person name="Chen C."/>
            <person name="Zhang W."/>
            <person name="Sun S."/>
            <person name="Liao Y."/>
            <person name="Zhang X."/>
            <person name="Yang L."/>
            <person name="Song C."/>
            <person name="Wang M."/>
            <person name="Shi J."/>
            <person name="Liu G."/>
            <person name="Liu J."/>
            <person name="Zhou H."/>
            <person name="Zhou W."/>
            <person name="Yu Q."/>
            <person name="An N."/>
            <person name="Chen Y."/>
            <person name="Cai Q."/>
            <person name="Wang B."/>
            <person name="Liu B."/>
            <person name="Min J."/>
            <person name="Huang Y."/>
            <person name="Wu H."/>
            <person name="Li Z."/>
            <person name="Zhang Y."/>
            <person name="Yin Y."/>
            <person name="Song W."/>
            <person name="Jiang J."/>
            <person name="Jackson S.A."/>
            <person name="Wing R.A."/>
            <person name="Wang J."/>
            <person name="Chen M."/>
        </authorList>
    </citation>
    <scope>NUCLEOTIDE SEQUENCE [LARGE SCALE GENOMIC DNA]</scope>
    <source>
        <strain evidence="3">cv. IRGC 101232</strain>
    </source>
</reference>
<dbReference type="AlphaFoldDB" id="J3M6T9"/>
<reference evidence="3" key="2">
    <citation type="submission" date="2013-04" db="UniProtKB">
        <authorList>
            <consortium name="EnsemblPlants"/>
        </authorList>
    </citation>
    <scope>IDENTIFICATION</scope>
</reference>
<keyword evidence="2" id="KW-0812">Transmembrane</keyword>
<keyword evidence="2" id="KW-0472">Membrane</keyword>
<dbReference type="EnsemblPlants" id="OB05G23130.1">
    <property type="protein sequence ID" value="OB05G23130.1"/>
    <property type="gene ID" value="OB05G23130"/>
</dbReference>
<evidence type="ECO:0000313" key="3">
    <source>
        <dbReference type="EnsemblPlants" id="OB05G23130.1"/>
    </source>
</evidence>